<dbReference type="Proteomes" id="UP001060215">
    <property type="component" value="Chromosome 7"/>
</dbReference>
<evidence type="ECO:0000313" key="2">
    <source>
        <dbReference type="Proteomes" id="UP001060215"/>
    </source>
</evidence>
<dbReference type="EMBL" id="CM045764">
    <property type="protein sequence ID" value="KAI8007347.1"/>
    <property type="molecule type" value="Genomic_DNA"/>
</dbReference>
<gene>
    <name evidence="1" type="ORF">LOK49_LG07G02160</name>
</gene>
<comment type="caution">
    <text evidence="1">The sequence shown here is derived from an EMBL/GenBank/DDBJ whole genome shotgun (WGS) entry which is preliminary data.</text>
</comment>
<evidence type="ECO:0000313" key="1">
    <source>
        <dbReference type="EMBL" id="KAI8007347.1"/>
    </source>
</evidence>
<accession>A0ACC0H3M9</accession>
<reference evidence="1 2" key="1">
    <citation type="journal article" date="2022" name="Plant J.">
        <title>Chromosome-level genome of Camellia lanceoleosa provides a valuable resource for understanding genome evolution and self-incompatibility.</title>
        <authorList>
            <person name="Gong W."/>
            <person name="Xiao S."/>
            <person name="Wang L."/>
            <person name="Liao Z."/>
            <person name="Chang Y."/>
            <person name="Mo W."/>
            <person name="Hu G."/>
            <person name="Li W."/>
            <person name="Zhao G."/>
            <person name="Zhu H."/>
            <person name="Hu X."/>
            <person name="Ji K."/>
            <person name="Xiang X."/>
            <person name="Song Q."/>
            <person name="Yuan D."/>
            <person name="Jin S."/>
            <person name="Zhang L."/>
        </authorList>
    </citation>
    <scope>NUCLEOTIDE SEQUENCE [LARGE SCALE GENOMIC DNA]</scope>
    <source>
        <strain evidence="1">SQ_2022a</strain>
    </source>
</reference>
<proteinExistence type="predicted"/>
<name>A0ACC0H3M9_9ERIC</name>
<sequence>MIGPIEKISMANHPVRDVYYISLVVTIVSYMGKLNVFATEKGLIDTEKYQSCIESTFRMTLKATGHSAS</sequence>
<organism evidence="1 2">
    <name type="scientific">Camellia lanceoleosa</name>
    <dbReference type="NCBI Taxonomy" id="1840588"/>
    <lineage>
        <taxon>Eukaryota</taxon>
        <taxon>Viridiplantae</taxon>
        <taxon>Streptophyta</taxon>
        <taxon>Embryophyta</taxon>
        <taxon>Tracheophyta</taxon>
        <taxon>Spermatophyta</taxon>
        <taxon>Magnoliopsida</taxon>
        <taxon>eudicotyledons</taxon>
        <taxon>Gunneridae</taxon>
        <taxon>Pentapetalae</taxon>
        <taxon>asterids</taxon>
        <taxon>Ericales</taxon>
        <taxon>Theaceae</taxon>
        <taxon>Camellia</taxon>
    </lineage>
</organism>
<keyword evidence="2" id="KW-1185">Reference proteome</keyword>
<protein>
    <submittedName>
        <fullName evidence="1">Uncharacterized protein</fullName>
    </submittedName>
</protein>